<accession>A0A4V3ENM3</accession>
<name>A0A4V3ENM3_9ACTN</name>
<organism evidence="1 2">
    <name type="scientific">Naumannella halotolerans</name>
    <dbReference type="NCBI Taxonomy" id="993414"/>
    <lineage>
        <taxon>Bacteria</taxon>
        <taxon>Bacillati</taxon>
        <taxon>Actinomycetota</taxon>
        <taxon>Actinomycetes</taxon>
        <taxon>Propionibacteriales</taxon>
        <taxon>Propionibacteriaceae</taxon>
        <taxon>Naumannella</taxon>
    </lineage>
</organism>
<dbReference type="EMBL" id="SOAW01000001">
    <property type="protein sequence ID" value="TDT34268.1"/>
    <property type="molecule type" value="Genomic_DNA"/>
</dbReference>
<dbReference type="RefSeq" id="WP_133754667.1">
    <property type="nucleotide sequence ID" value="NZ_CP171129.1"/>
</dbReference>
<dbReference type="AlphaFoldDB" id="A0A4V3ENM3"/>
<comment type="caution">
    <text evidence="1">The sequence shown here is derived from an EMBL/GenBank/DDBJ whole genome shotgun (WGS) entry which is preliminary data.</text>
</comment>
<dbReference type="Pfam" id="PF10094">
    <property type="entry name" value="DUF2332"/>
    <property type="match status" value="1"/>
</dbReference>
<keyword evidence="2" id="KW-1185">Reference proteome</keyword>
<evidence type="ECO:0000313" key="1">
    <source>
        <dbReference type="EMBL" id="TDT34268.1"/>
    </source>
</evidence>
<dbReference type="Proteomes" id="UP000295371">
    <property type="component" value="Unassembled WGS sequence"/>
</dbReference>
<proteinExistence type="predicted"/>
<gene>
    <name evidence="1" type="ORF">CLV29_1926</name>
</gene>
<dbReference type="InterPro" id="IPR011200">
    <property type="entry name" value="UCP012608"/>
</dbReference>
<sequence>MDGTEADLPLAYRSFARQAGGYCPEYERLALGVADDAELLRRLSDLPQSQRQPNLLFGVTRLLGGPVENWPDFRSWVLAHWWQVHRELLRRSTQTNEAGRCATLLPYLPLDRPLALLELGCSAGLCLHPDRYGYRYTGTDRSTAPVLLAGEQEPLLDCRLGVGITPPAGLPQIAWRAGLDLNPLDLRRPDNRAWLRALVWPGQPIREARLDAAMAVATADPPRLFTGDLVDDLPTLLDDVPAGVTPVIFHSAVLAYVTDPQLRAHFVGQALWAVEHRGAVWIANEAPTVLGPQLIPDHGSRARLLDAAEGRFLLTVNGEPRAWAGPHGQSLDRLDH</sequence>
<protein>
    <submittedName>
        <fullName evidence="1">Uncharacterized protein DUF2332</fullName>
    </submittedName>
</protein>
<evidence type="ECO:0000313" key="2">
    <source>
        <dbReference type="Proteomes" id="UP000295371"/>
    </source>
</evidence>
<reference evidence="1 2" key="1">
    <citation type="submission" date="2019-03" db="EMBL/GenBank/DDBJ databases">
        <title>Genomic Encyclopedia of Archaeal and Bacterial Type Strains, Phase II (KMG-II): from individual species to whole genera.</title>
        <authorList>
            <person name="Goeker M."/>
        </authorList>
    </citation>
    <scope>NUCLEOTIDE SEQUENCE [LARGE SCALE GENOMIC DNA]</scope>
    <source>
        <strain evidence="1 2">DSM 24323</strain>
    </source>
</reference>
<dbReference type="OrthoDB" id="8899077at2"/>